<evidence type="ECO:0000259" key="6">
    <source>
        <dbReference type="PROSITE" id="PS51372"/>
    </source>
</evidence>
<dbReference type="InterPro" id="IPR004701">
    <property type="entry name" value="PTS_EIIA_man-typ"/>
</dbReference>
<dbReference type="PANTHER" id="PTHR32071:SF38">
    <property type="entry name" value="PSP OPERON TRANSCRIPTIONAL ACTIVATOR"/>
    <property type="match status" value="1"/>
</dbReference>
<dbReference type="PROSITE" id="PS50045">
    <property type="entry name" value="SIGMA54_INTERACT_4"/>
    <property type="match status" value="1"/>
</dbReference>
<organism evidence="7 8">
    <name type="scientific">Anaerostipes rhamnosivorans</name>
    <dbReference type="NCBI Taxonomy" id="1229621"/>
    <lineage>
        <taxon>Bacteria</taxon>
        <taxon>Bacillati</taxon>
        <taxon>Bacillota</taxon>
        <taxon>Clostridia</taxon>
        <taxon>Lachnospirales</taxon>
        <taxon>Lachnospiraceae</taxon>
        <taxon>Anaerostipes</taxon>
    </lineage>
</organism>
<evidence type="ECO:0000256" key="2">
    <source>
        <dbReference type="ARBA" id="ARBA00022741"/>
    </source>
</evidence>
<feature type="domain" description="Sigma-54 factor interaction" evidence="4">
    <location>
        <begin position="89"/>
        <end position="323"/>
    </location>
</feature>
<dbReference type="SMART" id="SM00382">
    <property type="entry name" value="AAA"/>
    <property type="match status" value="1"/>
</dbReference>
<dbReference type="InterPro" id="IPR036634">
    <property type="entry name" value="PRD_sf"/>
</dbReference>
<proteinExistence type="predicted"/>
<keyword evidence="1" id="KW-0808">Transferase</keyword>
<dbReference type="SUPFAM" id="SSF52540">
    <property type="entry name" value="P-loop containing nucleoside triphosphate hydrolases"/>
    <property type="match status" value="1"/>
</dbReference>
<dbReference type="GO" id="GO:0009401">
    <property type="term" value="P:phosphoenolpyruvate-dependent sugar phosphotransferase system"/>
    <property type="evidence" value="ECO:0007669"/>
    <property type="project" value="InterPro"/>
</dbReference>
<dbReference type="Gene3D" id="3.40.50.300">
    <property type="entry name" value="P-loop containing nucleotide triphosphate hydrolases"/>
    <property type="match status" value="1"/>
</dbReference>
<dbReference type="EMBL" id="CP040058">
    <property type="protein sequence ID" value="QCP36884.1"/>
    <property type="molecule type" value="Genomic_DNA"/>
</dbReference>
<dbReference type="RefSeq" id="WP_175403688.1">
    <property type="nucleotide sequence ID" value="NZ_CP040058.1"/>
</dbReference>
<dbReference type="SUPFAM" id="SSF53062">
    <property type="entry name" value="PTS system fructose IIA component-like"/>
    <property type="match status" value="1"/>
</dbReference>
<dbReference type="Pfam" id="PF00874">
    <property type="entry name" value="PRD"/>
    <property type="match status" value="1"/>
</dbReference>
<feature type="domain" description="PTS EIIA type-4" evidence="5">
    <location>
        <begin position="539"/>
        <end position="673"/>
    </location>
</feature>
<feature type="domain" description="PRD" evidence="6">
    <location>
        <begin position="793"/>
        <end position="898"/>
    </location>
</feature>
<dbReference type="PROSITE" id="PS51096">
    <property type="entry name" value="PTS_EIIA_TYPE_4"/>
    <property type="match status" value="1"/>
</dbReference>
<dbReference type="GO" id="GO:0016740">
    <property type="term" value="F:transferase activity"/>
    <property type="evidence" value="ECO:0007669"/>
    <property type="project" value="UniProtKB-KW"/>
</dbReference>
<dbReference type="InterPro" id="IPR011608">
    <property type="entry name" value="PRD"/>
</dbReference>
<evidence type="ECO:0000313" key="8">
    <source>
        <dbReference type="Proteomes" id="UP000298653"/>
    </source>
</evidence>
<dbReference type="Proteomes" id="UP000298653">
    <property type="component" value="Chromosome"/>
</dbReference>
<dbReference type="SUPFAM" id="SSF63520">
    <property type="entry name" value="PTS-regulatory domain, PRD"/>
    <property type="match status" value="1"/>
</dbReference>
<dbReference type="InterPro" id="IPR002078">
    <property type="entry name" value="Sigma_54_int"/>
</dbReference>
<protein>
    <submittedName>
        <fullName evidence="7">NtrC family Transcriptional regulator, ATPase domain</fullName>
    </submittedName>
</protein>
<dbReference type="Pfam" id="PF03610">
    <property type="entry name" value="EIIA-man"/>
    <property type="match status" value="1"/>
</dbReference>
<dbReference type="GO" id="GO:0016020">
    <property type="term" value="C:membrane"/>
    <property type="evidence" value="ECO:0007669"/>
    <property type="project" value="InterPro"/>
</dbReference>
<dbReference type="InterPro" id="IPR003593">
    <property type="entry name" value="AAA+_ATPase"/>
</dbReference>
<dbReference type="GO" id="GO:0005524">
    <property type="term" value="F:ATP binding"/>
    <property type="evidence" value="ECO:0007669"/>
    <property type="project" value="UniProtKB-KW"/>
</dbReference>
<evidence type="ECO:0000256" key="1">
    <source>
        <dbReference type="ARBA" id="ARBA00022679"/>
    </source>
</evidence>
<keyword evidence="3" id="KW-0067">ATP-binding</keyword>
<keyword evidence="8" id="KW-1185">Reference proteome</keyword>
<accession>A0A4P8ILE5</accession>
<evidence type="ECO:0000256" key="3">
    <source>
        <dbReference type="ARBA" id="ARBA00022840"/>
    </source>
</evidence>
<dbReference type="Gene3D" id="3.40.50.510">
    <property type="entry name" value="Phosphotransferase system, mannose-type IIA component"/>
    <property type="match status" value="1"/>
</dbReference>
<dbReference type="PROSITE" id="PS51372">
    <property type="entry name" value="PRD_2"/>
    <property type="match status" value="1"/>
</dbReference>
<evidence type="ECO:0000259" key="5">
    <source>
        <dbReference type="PROSITE" id="PS51096"/>
    </source>
</evidence>
<keyword evidence="2" id="KW-0547">Nucleotide-binding</keyword>
<dbReference type="KEGG" id="arf:AR1Y2_3430"/>
<dbReference type="InterPro" id="IPR036662">
    <property type="entry name" value="PTS_EIIA_man-typ_sf"/>
</dbReference>
<sequence>MARITNKDKIKQYFLEIDGHLGIGAGTVAEAVGMKRNAASAILNELEREHFLTKKKTKPVLFTLYEGETDQDRIDKKDEQVEDDVFKEISELSYDMEQVLNKCKISAAYPGRGLPIMLLGPSGVGKSMLAEKIYLYARRQKIISEEAPFVVLNCADYANNKELLSSVLFGYKRGAFTGANKDFAGLLEKADQGYLLLDEVHRLPPEGQEKLFRYIDTGRITPLGDGADEKELNVKLIFATTENIDNVLLETFIRRIPLTVTIPSYSERSSNERMKIIQNLFEQEAHILDCNFKISSNVINNLLTFKGKGNIGSLKNIIKISCANAQNRQEKHQDYIEVTMQDLNVQYSVDYNSIKNSSTSQWIFVNKDSEDIMIRSLDSIGEILQMDSMIRLIKKYTKNSITYDRFSKQNKKLIEGIMDHIVYDIESSSVEIVYKEHVENIFKFMQSNYGFEYTGTAVIVLTKVLVLLSRNSTFLREDKKDYLTEMKSKLAKKLFRQSKMAELFYRMVNETMDYNANEELLKLFLILFFHCQMDEEKYLYNAIIITHGYSTASSIASLVNQVYSSYIFDAFDMPYDTSKKQIVERLRSYLKKVNTSSGVLILVDMGSVLSITDDISDLVEGNLGIINNVTTQMALDVGNELLQKRDIEAILKTTVRYNSTTYHFIRKKEKQNAILVCCMKGLEVADKICDMLRTCFDDDKILILEYDYEKLAQRGSGDDVFDLYNVSLIISTNELELEDMEVLLLNELVDQKGYETLNHVLKTIYSEKRINTMIENIIKSFSLRNIMSQLTILNPEIIIDDVGYAIHQMELELKLKFTPDLKHILYMHIGIMVERLMQQKNQEPLHTFGEFARTHQEFCEMSKKCLSSIEKRYHVSVNMREIRLIYNLIESKIKDFGK</sequence>
<dbReference type="GO" id="GO:0006355">
    <property type="term" value="P:regulation of DNA-templated transcription"/>
    <property type="evidence" value="ECO:0007669"/>
    <property type="project" value="InterPro"/>
</dbReference>
<dbReference type="Gene3D" id="1.10.1790.10">
    <property type="entry name" value="PRD domain"/>
    <property type="match status" value="1"/>
</dbReference>
<evidence type="ECO:0000313" key="7">
    <source>
        <dbReference type="EMBL" id="QCP36884.1"/>
    </source>
</evidence>
<evidence type="ECO:0000259" key="4">
    <source>
        <dbReference type="PROSITE" id="PS50045"/>
    </source>
</evidence>
<gene>
    <name evidence="7" type="ORF">AR1Y2_3430</name>
</gene>
<name>A0A4P8ILE5_9FIRM</name>
<reference evidence="7 8" key="1">
    <citation type="submission" date="2019-05" db="EMBL/GenBank/DDBJ databases">
        <title>Complete genome sequencing of Anaerostipes rhamnosivorans.</title>
        <authorList>
            <person name="Bui T.P.N."/>
            <person name="de Vos W.M."/>
        </authorList>
    </citation>
    <scope>NUCLEOTIDE SEQUENCE [LARGE SCALE GENOMIC DNA]</scope>
    <source>
        <strain evidence="7 8">1y2</strain>
    </source>
</reference>
<dbReference type="PANTHER" id="PTHR32071">
    <property type="entry name" value="TRANSCRIPTIONAL REGULATORY PROTEIN"/>
    <property type="match status" value="1"/>
</dbReference>
<dbReference type="AlphaFoldDB" id="A0A4P8ILE5"/>
<dbReference type="CDD" id="cd00009">
    <property type="entry name" value="AAA"/>
    <property type="match status" value="1"/>
</dbReference>
<dbReference type="Pfam" id="PF00158">
    <property type="entry name" value="Sigma54_activat"/>
    <property type="match status" value="1"/>
</dbReference>
<dbReference type="InterPro" id="IPR027417">
    <property type="entry name" value="P-loop_NTPase"/>
</dbReference>